<dbReference type="EMBL" id="AP017924">
    <property type="protein sequence ID" value="BAW19120.1"/>
    <property type="molecule type" value="Genomic_DNA"/>
</dbReference>
<reference evidence="1 2" key="1">
    <citation type="submission" date="2016-12" db="EMBL/GenBank/DDBJ databases">
        <title>Characterization of two jumbo phages RP12 and RP31 infecting the phytopathogen Ralstonia solanacearum.</title>
        <authorList>
            <person name="Kawasaki T."/>
            <person name="Yoshikawa G."/>
            <person name="Ogata H."/>
            <person name="Yamada T."/>
        </authorList>
    </citation>
    <scope>NUCLEOTIDE SEQUENCE [LARGE SCALE GENOMIC DNA]</scope>
    <source>
        <strain evidence="1 2">RP12</strain>
    </source>
</reference>
<organism evidence="1 2">
    <name type="scientific">Ralstonia phage RP12</name>
    <dbReference type="NCBI Taxonomy" id="1923889"/>
    <lineage>
        <taxon>Viruses</taxon>
        <taxon>Duplodnaviria</taxon>
        <taxon>Heunggongvirae</taxon>
        <taxon>Uroviricota</taxon>
        <taxon>Caudoviricetes</taxon>
        <taxon>Chimalliviridae</taxon>
        <taxon>Ripduovirus</taxon>
        <taxon>Ripduovirus RP12</taxon>
    </lineage>
</organism>
<sequence length="60" mass="6739">MSLMTDEQADKILGGTGTKSGLNLTELFWGDRCNSVPYVNLNGNYTRQELLAILHFHPKE</sequence>
<protein>
    <submittedName>
        <fullName evidence="1">Uncharacterized protein</fullName>
    </submittedName>
</protein>
<proteinExistence type="predicted"/>
<dbReference type="KEGG" id="vg:40074541"/>
<dbReference type="Proteomes" id="UP000222831">
    <property type="component" value="Segment"/>
</dbReference>
<name>A0A1L7N0X4_9CAUD</name>
<dbReference type="RefSeq" id="YP_009598839.1">
    <property type="nucleotide sequence ID" value="NC_041911.1"/>
</dbReference>
<evidence type="ECO:0000313" key="1">
    <source>
        <dbReference type="EMBL" id="BAW19120.1"/>
    </source>
</evidence>
<evidence type="ECO:0000313" key="2">
    <source>
        <dbReference type="Proteomes" id="UP000222831"/>
    </source>
</evidence>
<accession>A0A1L7N0X4</accession>
<dbReference type="GeneID" id="40074541"/>
<keyword evidence="2" id="KW-1185">Reference proteome</keyword>